<name>A0A9X1TD32_9HYPH</name>
<feature type="region of interest" description="Disordered" evidence="2">
    <location>
        <begin position="1"/>
        <end position="30"/>
    </location>
</feature>
<gene>
    <name evidence="4" type="ORF">LZD57_16665</name>
</gene>
<dbReference type="Gene3D" id="3.20.20.140">
    <property type="entry name" value="Metal-dependent hydrolases"/>
    <property type="match status" value="1"/>
</dbReference>
<dbReference type="RefSeq" id="WP_233720612.1">
    <property type="nucleotide sequence ID" value="NZ_JAJUWU010000017.1"/>
</dbReference>
<evidence type="ECO:0000313" key="5">
    <source>
        <dbReference type="Proteomes" id="UP001139035"/>
    </source>
</evidence>
<feature type="compositionally biased region" description="Basic and acidic residues" evidence="2">
    <location>
        <begin position="1"/>
        <end position="15"/>
    </location>
</feature>
<dbReference type="GO" id="GO:0016787">
    <property type="term" value="F:hydrolase activity"/>
    <property type="evidence" value="ECO:0007669"/>
    <property type="project" value="InterPro"/>
</dbReference>
<dbReference type="AlphaFoldDB" id="A0A9X1TD32"/>
<dbReference type="InterPro" id="IPR052350">
    <property type="entry name" value="Metallo-dep_Lactonases"/>
</dbReference>
<dbReference type="InterPro" id="IPR032466">
    <property type="entry name" value="Metal_Hydrolase"/>
</dbReference>
<dbReference type="SUPFAM" id="SSF51556">
    <property type="entry name" value="Metallo-dependent hydrolases"/>
    <property type="match status" value="1"/>
</dbReference>
<evidence type="ECO:0000259" key="3">
    <source>
        <dbReference type="Pfam" id="PF04909"/>
    </source>
</evidence>
<protein>
    <submittedName>
        <fullName evidence="4">Amidohydrolase family protein</fullName>
    </submittedName>
</protein>
<accession>A0A9X1TD32</accession>
<evidence type="ECO:0000256" key="2">
    <source>
        <dbReference type="SAM" id="MobiDB-lite"/>
    </source>
</evidence>
<evidence type="ECO:0000256" key="1">
    <source>
        <dbReference type="ARBA" id="ARBA00038310"/>
    </source>
</evidence>
<organism evidence="4 5">
    <name type="scientific">Jiella avicenniae</name>
    <dbReference type="NCBI Taxonomy" id="2907202"/>
    <lineage>
        <taxon>Bacteria</taxon>
        <taxon>Pseudomonadati</taxon>
        <taxon>Pseudomonadota</taxon>
        <taxon>Alphaproteobacteria</taxon>
        <taxon>Hyphomicrobiales</taxon>
        <taxon>Aurantimonadaceae</taxon>
        <taxon>Jiella</taxon>
    </lineage>
</organism>
<evidence type="ECO:0000313" key="4">
    <source>
        <dbReference type="EMBL" id="MCE7029623.1"/>
    </source>
</evidence>
<reference evidence="4" key="1">
    <citation type="submission" date="2022-01" db="EMBL/GenBank/DDBJ databases">
        <title>Jiella avicenniae sp. nov., a novel endophytic bacterium isolated from bark of Avicennia marina.</title>
        <authorList>
            <person name="Tuo L."/>
        </authorList>
    </citation>
    <scope>NUCLEOTIDE SEQUENCE</scope>
    <source>
        <strain evidence="4">CBK1P-4</strain>
    </source>
</reference>
<dbReference type="EMBL" id="JAJUWU010000017">
    <property type="protein sequence ID" value="MCE7029623.1"/>
    <property type="molecule type" value="Genomic_DNA"/>
</dbReference>
<keyword evidence="5" id="KW-1185">Reference proteome</keyword>
<dbReference type="InterPro" id="IPR006680">
    <property type="entry name" value="Amidohydro-rel"/>
</dbReference>
<feature type="domain" description="Amidohydrolase-related" evidence="3">
    <location>
        <begin position="50"/>
        <end position="360"/>
    </location>
</feature>
<proteinExistence type="inferred from homology"/>
<comment type="caution">
    <text evidence="4">The sequence shown here is derived from an EMBL/GenBank/DDBJ whole genome shotgun (WGS) entry which is preliminary data.</text>
</comment>
<comment type="similarity">
    <text evidence="1">Belongs to the metallo-dependent hydrolases superfamily.</text>
</comment>
<sequence length="364" mass="39301">MREEAGKTDRTDRLPPWRRRPAAATPNPLPRPDWLAEVVEPALEPNLPIVDAHHHLWDRQGFRYLLEEFAEDIGESGHNVLASVFVQCRAMLRADGPEDLRPVGEVEFVRGLAAQANSGFYGPNRIAAIVGGADLTLGGDVARVLDAMSVAGGRLFRGVRTPVAAHPDPVVRSNPVPAPEGLIVTEAFQAGARALARRGLTLDLWVYQTQLGEVAQIARAIPDLTIVLDHAGGPLGVGPYASRSAEDRKAWRDGLAAVATAPNAFVKIGGFAMPVMGFGFHERARPPSSVEFAEAVAPEVSTCLDLFGPERAMFESNFPVDKGGYSYGIYWNAMKRLTADLDAPKRARLFAGTACEAYGFTLDI</sequence>
<dbReference type="PANTHER" id="PTHR43569:SF1">
    <property type="entry name" value="BLL3371 PROTEIN"/>
    <property type="match status" value="1"/>
</dbReference>
<dbReference type="Proteomes" id="UP001139035">
    <property type="component" value="Unassembled WGS sequence"/>
</dbReference>
<dbReference type="Pfam" id="PF04909">
    <property type="entry name" value="Amidohydro_2"/>
    <property type="match status" value="1"/>
</dbReference>
<dbReference type="PANTHER" id="PTHR43569">
    <property type="entry name" value="AMIDOHYDROLASE"/>
    <property type="match status" value="1"/>
</dbReference>